<organism evidence="1 2">
    <name type="scientific">Vagococcus humatus</name>
    <dbReference type="NCBI Taxonomy" id="1889241"/>
    <lineage>
        <taxon>Bacteria</taxon>
        <taxon>Bacillati</taxon>
        <taxon>Bacillota</taxon>
        <taxon>Bacilli</taxon>
        <taxon>Lactobacillales</taxon>
        <taxon>Enterococcaceae</taxon>
        <taxon>Vagococcus</taxon>
    </lineage>
</organism>
<dbReference type="EMBL" id="PXZH01000001">
    <property type="protein sequence ID" value="RST89528.1"/>
    <property type="molecule type" value="Genomic_DNA"/>
</dbReference>
<accession>A0A429Z768</accession>
<comment type="caution">
    <text evidence="1">The sequence shown here is derived from an EMBL/GenBank/DDBJ whole genome shotgun (WGS) entry which is preliminary data.</text>
</comment>
<evidence type="ECO:0000313" key="2">
    <source>
        <dbReference type="Proteomes" id="UP000277864"/>
    </source>
</evidence>
<protein>
    <recommendedName>
        <fullName evidence="3">GrdX protein</fullName>
    </recommendedName>
</protein>
<name>A0A429Z768_9ENTE</name>
<dbReference type="RefSeq" id="WP_125942138.1">
    <property type="nucleotide sequence ID" value="NZ_PXZH01000001.1"/>
</dbReference>
<dbReference type="InterPro" id="IPR047735">
    <property type="entry name" value="GrdX-like"/>
</dbReference>
<gene>
    <name evidence="1" type="ORF">C7P63_00130</name>
</gene>
<dbReference type="Proteomes" id="UP000277864">
    <property type="component" value="Unassembled WGS sequence"/>
</dbReference>
<sequence length="129" mass="15293">MLLVTNNPMVEEKINCIPKEYVEVEYGEVLQIVKQHIIENNYVLLTHPLSGSIKPNETYYKSIILDDNQRPYTDLASLELIEDAEAVYDKFMKNKMRPNWTEKVLKDFAYVDYYIMRSTFECMQMQLPL</sequence>
<reference evidence="1 2" key="1">
    <citation type="submission" date="2018-03" db="EMBL/GenBank/DDBJ databases">
        <authorList>
            <person name="Gulvik C.A."/>
        </authorList>
    </citation>
    <scope>NUCLEOTIDE SEQUENCE [LARGE SCALE GENOMIC DNA]</scope>
    <source>
        <strain evidence="1 2">JCM 31581</strain>
    </source>
</reference>
<keyword evidence="2" id="KW-1185">Reference proteome</keyword>
<evidence type="ECO:0000313" key="1">
    <source>
        <dbReference type="EMBL" id="RST89528.1"/>
    </source>
</evidence>
<evidence type="ECO:0008006" key="3">
    <source>
        <dbReference type="Google" id="ProtNLM"/>
    </source>
</evidence>
<dbReference type="AlphaFoldDB" id="A0A429Z768"/>
<dbReference type="OrthoDB" id="9815289at2"/>
<proteinExistence type="predicted"/>
<dbReference type="NCBIfam" id="NF038093">
    <property type="entry name" value="GrdX"/>
    <property type="match status" value="1"/>
</dbReference>